<keyword evidence="1" id="KW-0812">Transmembrane</keyword>
<evidence type="ECO:0008006" key="4">
    <source>
        <dbReference type="Google" id="ProtNLM"/>
    </source>
</evidence>
<dbReference type="Proteomes" id="UP000178735">
    <property type="component" value="Unassembled WGS sequence"/>
</dbReference>
<comment type="caution">
    <text evidence="2">The sequence shown here is derived from an EMBL/GenBank/DDBJ whole genome shotgun (WGS) entry which is preliminary data.</text>
</comment>
<gene>
    <name evidence="2" type="ORF">A2008_12940</name>
</gene>
<accession>A0A1F7WHB7</accession>
<dbReference type="STRING" id="1817813.A2008_12940"/>
<keyword evidence="1" id="KW-0472">Membrane</keyword>
<dbReference type="AlphaFoldDB" id="A0A1F7WHB7"/>
<evidence type="ECO:0000313" key="2">
    <source>
        <dbReference type="EMBL" id="OGM01455.1"/>
    </source>
</evidence>
<evidence type="ECO:0000256" key="1">
    <source>
        <dbReference type="SAM" id="Phobius"/>
    </source>
</evidence>
<proteinExistence type="predicted"/>
<keyword evidence="1" id="KW-1133">Transmembrane helix</keyword>
<organism evidence="2 3">
    <name type="scientific">Candidatus Wallbacteria bacterium GWC2_49_35</name>
    <dbReference type="NCBI Taxonomy" id="1817813"/>
    <lineage>
        <taxon>Bacteria</taxon>
        <taxon>Candidatus Walliibacteriota</taxon>
    </lineage>
</organism>
<dbReference type="EMBL" id="MGFH01000236">
    <property type="protein sequence ID" value="OGM01455.1"/>
    <property type="molecule type" value="Genomic_DNA"/>
</dbReference>
<reference evidence="2 3" key="1">
    <citation type="journal article" date="2016" name="Nat. Commun.">
        <title>Thousands of microbial genomes shed light on interconnected biogeochemical processes in an aquifer system.</title>
        <authorList>
            <person name="Anantharaman K."/>
            <person name="Brown C.T."/>
            <person name="Hug L.A."/>
            <person name="Sharon I."/>
            <person name="Castelle C.J."/>
            <person name="Probst A.J."/>
            <person name="Thomas B.C."/>
            <person name="Singh A."/>
            <person name="Wilkins M.J."/>
            <person name="Karaoz U."/>
            <person name="Brodie E.L."/>
            <person name="Williams K.H."/>
            <person name="Hubbard S.S."/>
            <person name="Banfield J.F."/>
        </authorList>
    </citation>
    <scope>NUCLEOTIDE SEQUENCE [LARGE SCALE GENOMIC DNA]</scope>
</reference>
<feature type="transmembrane region" description="Helical" evidence="1">
    <location>
        <begin position="30"/>
        <end position="49"/>
    </location>
</feature>
<sequence length="221" mass="24842">MIMKTEKFIGHEHERFLHASWRRGLSLTEIVVGIALFVLAAIPSFGYLMSSVKQTAATDMENTAGVIASSVLDRILENVDYDSVDDTIKLDQISGMTDEDGSDNNELKVKSTVFKLELEVKVIANDKIEFGYRKTPYIKRQSSDSEVADSGNDIKSIKNDAKRWNTPVKLKLSQITKHKNRTFLKEIMLVVKWTDPVTGRARSEKFVTMKANLSLVEQQGG</sequence>
<evidence type="ECO:0000313" key="3">
    <source>
        <dbReference type="Proteomes" id="UP000178735"/>
    </source>
</evidence>
<protein>
    <recommendedName>
        <fullName evidence="4">Prepilin-type N-terminal cleavage/methylation domain-containing protein</fullName>
    </recommendedName>
</protein>
<name>A0A1F7WHB7_9BACT</name>